<accession>A0A5C1I2U1</accession>
<dbReference type="Pfam" id="PF12833">
    <property type="entry name" value="HTH_18"/>
    <property type="match status" value="1"/>
</dbReference>
<reference evidence="5" key="1">
    <citation type="submission" date="2019-08" db="EMBL/GenBank/DDBJ databases">
        <title>Comparative genome analysis confer to the adaptation heavy metal polluted environment.</title>
        <authorList>
            <person name="Li Y."/>
        </authorList>
    </citation>
    <scope>NUCLEOTIDE SEQUENCE [LARGE SCALE GENOMIC DNA]</scope>
    <source>
        <strain evidence="5">P1</strain>
    </source>
</reference>
<dbReference type="InterPro" id="IPR020449">
    <property type="entry name" value="Tscrpt_reg_AraC-type_HTH"/>
</dbReference>
<dbReference type="InterPro" id="IPR009057">
    <property type="entry name" value="Homeodomain-like_sf"/>
</dbReference>
<keyword evidence="3" id="KW-0804">Transcription</keyword>
<proteinExistence type="predicted"/>
<dbReference type="OrthoDB" id="4480133at2"/>
<dbReference type="SMART" id="SM00342">
    <property type="entry name" value="HTH_ARAC"/>
    <property type="match status" value="1"/>
</dbReference>
<evidence type="ECO:0000313" key="6">
    <source>
        <dbReference type="Proteomes" id="UP000251402"/>
    </source>
</evidence>
<dbReference type="PANTHER" id="PTHR46796">
    <property type="entry name" value="HTH-TYPE TRANSCRIPTIONAL ACTIVATOR RHAS-RELATED"/>
    <property type="match status" value="1"/>
</dbReference>
<keyword evidence="6" id="KW-1185">Reference proteome</keyword>
<evidence type="ECO:0000256" key="3">
    <source>
        <dbReference type="ARBA" id="ARBA00023163"/>
    </source>
</evidence>
<evidence type="ECO:0000256" key="2">
    <source>
        <dbReference type="ARBA" id="ARBA00023125"/>
    </source>
</evidence>
<dbReference type="PROSITE" id="PS01124">
    <property type="entry name" value="HTH_ARAC_FAMILY_2"/>
    <property type="match status" value="1"/>
</dbReference>
<dbReference type="PRINTS" id="PR00032">
    <property type="entry name" value="HTHARAC"/>
</dbReference>
<dbReference type="RefSeq" id="WP_112575602.1">
    <property type="nucleotide sequence ID" value="NZ_CP043450.1"/>
</dbReference>
<dbReference type="GO" id="GO:0043565">
    <property type="term" value="F:sequence-specific DNA binding"/>
    <property type="evidence" value="ECO:0007669"/>
    <property type="project" value="InterPro"/>
</dbReference>
<dbReference type="Proteomes" id="UP000251402">
    <property type="component" value="Chromosome"/>
</dbReference>
<gene>
    <name evidence="5" type="ORF">DEO27_020100</name>
</gene>
<evidence type="ECO:0000256" key="1">
    <source>
        <dbReference type="ARBA" id="ARBA00023015"/>
    </source>
</evidence>
<organism evidence="5 6">
    <name type="scientific">Mucilaginibacter rubeus</name>
    <dbReference type="NCBI Taxonomy" id="2027860"/>
    <lineage>
        <taxon>Bacteria</taxon>
        <taxon>Pseudomonadati</taxon>
        <taxon>Bacteroidota</taxon>
        <taxon>Sphingobacteriia</taxon>
        <taxon>Sphingobacteriales</taxon>
        <taxon>Sphingobacteriaceae</taxon>
        <taxon>Mucilaginibacter</taxon>
    </lineage>
</organism>
<dbReference type="Gene3D" id="1.10.10.60">
    <property type="entry name" value="Homeodomain-like"/>
    <property type="match status" value="1"/>
</dbReference>
<dbReference type="InterPro" id="IPR018060">
    <property type="entry name" value="HTH_AraC"/>
</dbReference>
<dbReference type="GO" id="GO:0003700">
    <property type="term" value="F:DNA-binding transcription factor activity"/>
    <property type="evidence" value="ECO:0007669"/>
    <property type="project" value="InterPro"/>
</dbReference>
<evidence type="ECO:0000313" key="5">
    <source>
        <dbReference type="EMBL" id="QEM12225.1"/>
    </source>
</evidence>
<evidence type="ECO:0000259" key="4">
    <source>
        <dbReference type="PROSITE" id="PS01124"/>
    </source>
</evidence>
<sequence length="299" mass="34216">MKNLYESVLQHPNYHRQFSCNDSLITIFSCPAEARLMKNKFSTLWTQFNYLFYVVEGKKIWHTSEGSYSIEAGNCVFVRKGAFVLEQFFDIGFCLVLFFIPDDFICQTLGKKFNPPVKQSSHRQVIRLNSSDTLAGFFHSMASYFSEAREPAQSLLELKFKELILTIADKPVNAELLSYFCTLVNEPGTAALERIMTDNFRYNLKIEEFAQLSNRSLSAFKRDFHAVFNATPGRWLLERRLFYAKSLLSINSKKAVSDVAFESGFETLAHFSRAFKQRFGVTPSSMARIPTGAEVAPEE</sequence>
<dbReference type="InterPro" id="IPR054015">
    <property type="entry name" value="ExsA-like_N"/>
</dbReference>
<dbReference type="InterPro" id="IPR018062">
    <property type="entry name" value="HTH_AraC-typ_CS"/>
</dbReference>
<dbReference type="AlphaFoldDB" id="A0A5C1I2U1"/>
<dbReference type="EMBL" id="CP043450">
    <property type="protein sequence ID" value="QEM12225.1"/>
    <property type="molecule type" value="Genomic_DNA"/>
</dbReference>
<feature type="domain" description="HTH araC/xylS-type" evidence="4">
    <location>
        <begin position="190"/>
        <end position="289"/>
    </location>
</feature>
<dbReference type="Pfam" id="PF22200">
    <property type="entry name" value="ExsA_N"/>
    <property type="match status" value="1"/>
</dbReference>
<protein>
    <submittedName>
        <fullName evidence="5">Helix-turn-helix transcriptional regulator</fullName>
    </submittedName>
</protein>
<dbReference type="KEGG" id="mrub:DEO27_020100"/>
<dbReference type="InterPro" id="IPR050204">
    <property type="entry name" value="AraC_XylS_family_regulators"/>
</dbReference>
<name>A0A5C1I2U1_9SPHI</name>
<dbReference type="PROSITE" id="PS00041">
    <property type="entry name" value="HTH_ARAC_FAMILY_1"/>
    <property type="match status" value="1"/>
</dbReference>
<dbReference type="SUPFAM" id="SSF46689">
    <property type="entry name" value="Homeodomain-like"/>
    <property type="match status" value="1"/>
</dbReference>
<keyword evidence="2" id="KW-0238">DNA-binding</keyword>
<keyword evidence="1" id="KW-0805">Transcription regulation</keyword>